<gene>
    <name evidence="1" type="ORF">NCTC10181_00723</name>
</gene>
<protein>
    <submittedName>
        <fullName evidence="1">Uncharacterized protein</fullName>
    </submittedName>
</protein>
<dbReference type="Proteomes" id="UP000290985">
    <property type="component" value="Chromosome"/>
</dbReference>
<reference evidence="1 2" key="1">
    <citation type="submission" date="2019-01" db="EMBL/GenBank/DDBJ databases">
        <authorList>
            <consortium name="Pathogen Informatics"/>
        </authorList>
    </citation>
    <scope>NUCLEOTIDE SEQUENCE [LARGE SCALE GENOMIC DNA]</scope>
    <source>
        <strain evidence="1 2">NCTC10181</strain>
    </source>
</reference>
<dbReference type="KEGG" id="mcit:NCTC10181_00723"/>
<keyword evidence="2" id="KW-1185">Reference proteome</keyword>
<accession>A0A449B2M1</accession>
<name>A0A449B2M1_9BACT</name>
<organism evidence="1 2">
    <name type="scientific">Mycoplasmopsis citelli</name>
    <dbReference type="NCBI Taxonomy" id="171281"/>
    <lineage>
        <taxon>Bacteria</taxon>
        <taxon>Bacillati</taxon>
        <taxon>Mycoplasmatota</taxon>
        <taxon>Mycoplasmoidales</taxon>
        <taxon>Metamycoplasmataceae</taxon>
        <taxon>Mycoplasmopsis</taxon>
    </lineage>
</organism>
<dbReference type="RefSeq" id="WP_129725648.1">
    <property type="nucleotide sequence ID" value="NZ_LR215036.1"/>
</dbReference>
<evidence type="ECO:0000313" key="2">
    <source>
        <dbReference type="Proteomes" id="UP000290985"/>
    </source>
</evidence>
<proteinExistence type="predicted"/>
<evidence type="ECO:0000313" key="1">
    <source>
        <dbReference type="EMBL" id="VEU74857.1"/>
    </source>
</evidence>
<sequence length="382" mass="45354">MTNSSNQNIIFIDKDVFINQNPEEIHQYLKEVLNLVVKRSYLIKVVLNDIFDFIIKYSSKSQLLDKNFKNKLMIYFNFIKALRKTKVNFMLSINLKQTNLSSWIIQNLNLSKIDQLDYLNEFLKNLNKQKLGLDLNQFPHSKDESNQKIKLFVESLSKQLNVNEFIILDFDLSNLKIKKNEYISRYKILEKIFEEKSNIHYLVSYNFFKLAYRSKLNSQKFILLWNDGDFKSLNKQKVALKKIAKSRTKICFDINNLLSTNDSILFFVSKIKSLFALSKFLNNSLCLKFLANLNLSKAQNLINNTYSNQMILEIALQIMKENSHYDFEQAKIKVSRFSKNILIKKINQNQKQLFKINYSFKNIKEKDVYIEPFDYTFLIKEK</sequence>
<dbReference type="AlphaFoldDB" id="A0A449B2M1"/>
<dbReference type="EMBL" id="LR215036">
    <property type="protein sequence ID" value="VEU74857.1"/>
    <property type="molecule type" value="Genomic_DNA"/>
</dbReference>